<sequence length="171" mass="18655">MSSFVTRVRTARAIARHGLNPSPVFNRAFSVSLRRAEINKVYPSASEALKDMKPNSTLLCGGFGLCGVPDTLIDEIINKPEIQGLTAVSNNAGTDGHGLGKLLKTKQVKKMIASYIGENKTFESMYLTGEVELELTPRAPWRNAARQAGRESLHSTLLLPMAQLSRLETCP</sequence>
<name>A0A8H7NJ37_BIOOC</name>
<dbReference type="PANTHER" id="PTHR13707">
    <property type="entry name" value="KETOACID-COENZYME A TRANSFERASE"/>
    <property type="match status" value="1"/>
</dbReference>
<dbReference type="Pfam" id="PF01144">
    <property type="entry name" value="CoA_trans"/>
    <property type="match status" value="1"/>
</dbReference>
<evidence type="ECO:0000313" key="1">
    <source>
        <dbReference type="EMBL" id="KAF9756625.1"/>
    </source>
</evidence>
<dbReference type="Proteomes" id="UP000616885">
    <property type="component" value="Unassembled WGS sequence"/>
</dbReference>
<evidence type="ECO:0000313" key="2">
    <source>
        <dbReference type="Proteomes" id="UP000616885"/>
    </source>
</evidence>
<dbReference type="Gene3D" id="3.40.1080.10">
    <property type="entry name" value="Glutaconate Coenzyme A-transferase"/>
    <property type="match status" value="1"/>
</dbReference>
<organism evidence="1 2">
    <name type="scientific">Bionectria ochroleuca</name>
    <name type="common">Gliocladium roseum</name>
    <dbReference type="NCBI Taxonomy" id="29856"/>
    <lineage>
        <taxon>Eukaryota</taxon>
        <taxon>Fungi</taxon>
        <taxon>Dikarya</taxon>
        <taxon>Ascomycota</taxon>
        <taxon>Pezizomycotina</taxon>
        <taxon>Sordariomycetes</taxon>
        <taxon>Hypocreomycetidae</taxon>
        <taxon>Hypocreales</taxon>
        <taxon>Bionectriaceae</taxon>
        <taxon>Clonostachys</taxon>
    </lineage>
</organism>
<gene>
    <name evidence="1" type="ORF">IM811_007569</name>
</gene>
<comment type="caution">
    <text evidence="1">The sequence shown here is derived from an EMBL/GenBank/DDBJ whole genome shotgun (WGS) entry which is preliminary data.</text>
</comment>
<dbReference type="AlphaFoldDB" id="A0A8H7NJ37"/>
<dbReference type="InterPro" id="IPR037171">
    <property type="entry name" value="NagB/RpiA_transferase-like"/>
</dbReference>
<dbReference type="InterPro" id="IPR004165">
    <property type="entry name" value="CoA_trans_fam_I"/>
</dbReference>
<dbReference type="GO" id="GO:0008260">
    <property type="term" value="F:succinyl-CoA:3-oxo-acid CoA-transferase activity"/>
    <property type="evidence" value="ECO:0007669"/>
    <property type="project" value="TreeGrafter"/>
</dbReference>
<reference evidence="1" key="1">
    <citation type="submission" date="2020-10" db="EMBL/GenBank/DDBJ databases">
        <title>High-Quality Genome Resource of Clonostachys rosea strain S41 by Oxford Nanopore Long-Read Sequencing.</title>
        <authorList>
            <person name="Wang H."/>
        </authorList>
    </citation>
    <scope>NUCLEOTIDE SEQUENCE</scope>
    <source>
        <strain evidence="1">S41</strain>
    </source>
</reference>
<dbReference type="PANTHER" id="PTHR13707:SF23">
    <property type="entry name" value="SUCCINYL-COA:3-KETOACID-COENZYME A TRANSFERASE"/>
    <property type="match status" value="1"/>
</dbReference>
<accession>A0A8H7NJ37</accession>
<dbReference type="SUPFAM" id="SSF100950">
    <property type="entry name" value="NagB/RpiA/CoA transferase-like"/>
    <property type="match status" value="1"/>
</dbReference>
<dbReference type="EMBL" id="JADCTT010000002">
    <property type="protein sequence ID" value="KAF9756625.1"/>
    <property type="molecule type" value="Genomic_DNA"/>
</dbReference>
<proteinExistence type="predicted"/>
<protein>
    <submittedName>
        <fullName evidence="1">Uncharacterized protein</fullName>
    </submittedName>
</protein>